<feature type="domain" description="DUF1206" evidence="3">
    <location>
        <begin position="41"/>
        <end position="107"/>
    </location>
</feature>
<sequence>MDEDAGTTDAASGVSEAADRAEDAAERAESSTALRTAARTGFVASGLVHILIGWIALRLALGSGGGDADQSGALASVAQAPGGEILLGIGALAMGALAIWNALEAWFEARREPTVATKLSRAVSYGGKAVVYAVMAVAAGRFAVGAGSSSSQQTEGAAAPLLGNPAGQVLVVAVGAVVVGVGVFHVVKGATRRFERDLRREPSGSASALVVACAMAGFIAKGVALIAVGALFAWAGIGADPDKATGLDGALHTMAGLPAGTILLALVGIGLVLYGVYSFFRARYEDL</sequence>
<feature type="domain" description="DUF1206" evidence="3">
    <location>
        <begin position="124"/>
        <end position="192"/>
    </location>
</feature>
<proteinExistence type="predicted"/>
<evidence type="ECO:0000256" key="1">
    <source>
        <dbReference type="SAM" id="MobiDB-lite"/>
    </source>
</evidence>
<organism evidence="4 5">
    <name type="scientific">Brachybacterium huguangmaarense</name>
    <dbReference type="NCBI Taxonomy" id="1652028"/>
    <lineage>
        <taxon>Bacteria</taxon>
        <taxon>Bacillati</taxon>
        <taxon>Actinomycetota</taxon>
        <taxon>Actinomycetes</taxon>
        <taxon>Micrococcales</taxon>
        <taxon>Dermabacteraceae</taxon>
        <taxon>Brachybacterium</taxon>
    </lineage>
</organism>
<feature type="region of interest" description="Disordered" evidence="1">
    <location>
        <begin position="1"/>
        <end position="30"/>
    </location>
</feature>
<keyword evidence="2" id="KW-0812">Transmembrane</keyword>
<gene>
    <name evidence="4" type="ORF">BRM3_02520</name>
</gene>
<accession>A0ABY6G2L1</accession>
<evidence type="ECO:0000259" key="3">
    <source>
        <dbReference type="Pfam" id="PF06724"/>
    </source>
</evidence>
<dbReference type="Proteomes" id="UP001164305">
    <property type="component" value="Chromosome"/>
</dbReference>
<dbReference type="RefSeq" id="WP_263594534.1">
    <property type="nucleotide sequence ID" value="NZ_CP107020.1"/>
</dbReference>
<feature type="transmembrane region" description="Helical" evidence="2">
    <location>
        <begin position="85"/>
        <end position="103"/>
    </location>
</feature>
<feature type="transmembrane region" description="Helical" evidence="2">
    <location>
        <begin position="37"/>
        <end position="57"/>
    </location>
</feature>
<feature type="transmembrane region" description="Helical" evidence="2">
    <location>
        <begin position="129"/>
        <end position="146"/>
    </location>
</feature>
<feature type="transmembrane region" description="Helical" evidence="2">
    <location>
        <begin position="257"/>
        <end position="280"/>
    </location>
</feature>
<keyword evidence="2" id="KW-0472">Membrane</keyword>
<feature type="transmembrane region" description="Helical" evidence="2">
    <location>
        <begin position="208"/>
        <end position="237"/>
    </location>
</feature>
<evidence type="ECO:0000313" key="4">
    <source>
        <dbReference type="EMBL" id="UYG17325.1"/>
    </source>
</evidence>
<keyword evidence="5" id="KW-1185">Reference proteome</keyword>
<evidence type="ECO:0000256" key="2">
    <source>
        <dbReference type="SAM" id="Phobius"/>
    </source>
</evidence>
<feature type="compositionally biased region" description="Basic and acidic residues" evidence="1">
    <location>
        <begin position="17"/>
        <end position="29"/>
    </location>
</feature>
<feature type="domain" description="DUF1206" evidence="3">
    <location>
        <begin position="216"/>
        <end position="284"/>
    </location>
</feature>
<dbReference type="InterPro" id="IPR009597">
    <property type="entry name" value="DUF1206"/>
</dbReference>
<feature type="transmembrane region" description="Helical" evidence="2">
    <location>
        <begin position="166"/>
        <end position="187"/>
    </location>
</feature>
<dbReference type="Pfam" id="PF06724">
    <property type="entry name" value="DUF1206"/>
    <property type="match status" value="3"/>
</dbReference>
<reference evidence="4" key="1">
    <citation type="submission" date="2022-10" db="EMBL/GenBank/DDBJ databases">
        <title>Whole-Genome Sequencing of Brachybacterium huguangmaarense BRM-3, Isolated from Betula schmidtii.</title>
        <authorList>
            <person name="Haam D."/>
        </authorList>
    </citation>
    <scope>NUCLEOTIDE SEQUENCE</scope>
    <source>
        <strain evidence="4">BRM-3</strain>
    </source>
</reference>
<keyword evidence="2" id="KW-1133">Transmembrane helix</keyword>
<dbReference type="EMBL" id="CP107020">
    <property type="protein sequence ID" value="UYG17325.1"/>
    <property type="molecule type" value="Genomic_DNA"/>
</dbReference>
<name>A0ABY6G2L1_9MICO</name>
<evidence type="ECO:0000313" key="5">
    <source>
        <dbReference type="Proteomes" id="UP001164305"/>
    </source>
</evidence>
<protein>
    <submittedName>
        <fullName evidence="4">DUF1206 domain-containing protein</fullName>
    </submittedName>
</protein>